<accession>A0A0G0HF63</accession>
<evidence type="ECO:0000259" key="1">
    <source>
        <dbReference type="Pfam" id="PF13847"/>
    </source>
</evidence>
<dbReference type="EMBL" id="LBTN01000012">
    <property type="protein sequence ID" value="KKQ40852.1"/>
    <property type="molecule type" value="Genomic_DNA"/>
</dbReference>
<organism evidence="2 3">
    <name type="scientific">Candidatus Magasanikbacteria bacterium GW2011_GWA2_37_8</name>
    <dbReference type="NCBI Taxonomy" id="1619036"/>
    <lineage>
        <taxon>Bacteria</taxon>
        <taxon>Candidatus Magasanikiibacteriota</taxon>
    </lineage>
</organism>
<dbReference type="SUPFAM" id="SSF53335">
    <property type="entry name" value="S-adenosyl-L-methionine-dependent methyltransferases"/>
    <property type="match status" value="1"/>
</dbReference>
<evidence type="ECO:0000313" key="3">
    <source>
        <dbReference type="Proteomes" id="UP000034333"/>
    </source>
</evidence>
<dbReference type="GO" id="GO:0008168">
    <property type="term" value="F:methyltransferase activity"/>
    <property type="evidence" value="ECO:0007669"/>
    <property type="project" value="UniProtKB-KW"/>
</dbReference>
<name>A0A0G0HF63_9BACT</name>
<gene>
    <name evidence="2" type="ORF">US58_C0012G0061</name>
</gene>
<proteinExistence type="predicted"/>
<evidence type="ECO:0000313" key="2">
    <source>
        <dbReference type="EMBL" id="KKQ40852.1"/>
    </source>
</evidence>
<dbReference type="STRING" id="1619036.US58_C0012G0061"/>
<dbReference type="CDD" id="cd02440">
    <property type="entry name" value="AdoMet_MTases"/>
    <property type="match status" value="1"/>
</dbReference>
<keyword evidence="2" id="KW-0489">Methyltransferase</keyword>
<reference evidence="2 3" key="1">
    <citation type="journal article" date="2015" name="Nature">
        <title>rRNA introns, odd ribosomes, and small enigmatic genomes across a large radiation of phyla.</title>
        <authorList>
            <person name="Brown C.T."/>
            <person name="Hug L.A."/>
            <person name="Thomas B.C."/>
            <person name="Sharon I."/>
            <person name="Castelle C.J."/>
            <person name="Singh A."/>
            <person name="Wilkins M.J."/>
            <person name="Williams K.H."/>
            <person name="Banfield J.F."/>
        </authorList>
    </citation>
    <scope>NUCLEOTIDE SEQUENCE [LARGE SCALE GENOMIC DNA]</scope>
</reference>
<dbReference type="InterPro" id="IPR025714">
    <property type="entry name" value="Methyltranfer_dom"/>
</dbReference>
<sequence>MEHAGVALVDPYKIFEKIGLSTGMRVADLGCGRTGHFVFPAARIINDGGVVYAVDILKEVLENIKSRSRTEGYDNVQIIWSNIELVGKTPVPPQSLDVCFFVNVMFQVKEKLAALQEATRLLKTGGKVVVVDWQKKVGTLGPDVEALIDHTKLTSLGESCGLQLAEDFSAGDYHFCLIFNKL</sequence>
<dbReference type="Gene3D" id="3.40.50.150">
    <property type="entry name" value="Vaccinia Virus protein VP39"/>
    <property type="match status" value="1"/>
</dbReference>
<protein>
    <submittedName>
        <fullName evidence="2">Methyltransferase type 11</fullName>
    </submittedName>
</protein>
<feature type="domain" description="Methyltransferase" evidence="1">
    <location>
        <begin position="21"/>
        <end position="134"/>
    </location>
</feature>
<comment type="caution">
    <text evidence="2">The sequence shown here is derived from an EMBL/GenBank/DDBJ whole genome shotgun (WGS) entry which is preliminary data.</text>
</comment>
<dbReference type="AlphaFoldDB" id="A0A0G0HF63"/>
<dbReference type="GO" id="GO:0032259">
    <property type="term" value="P:methylation"/>
    <property type="evidence" value="ECO:0007669"/>
    <property type="project" value="UniProtKB-KW"/>
</dbReference>
<dbReference type="Proteomes" id="UP000034333">
    <property type="component" value="Unassembled WGS sequence"/>
</dbReference>
<keyword evidence="2" id="KW-0808">Transferase</keyword>
<dbReference type="Pfam" id="PF13847">
    <property type="entry name" value="Methyltransf_31"/>
    <property type="match status" value="1"/>
</dbReference>
<dbReference type="InterPro" id="IPR029063">
    <property type="entry name" value="SAM-dependent_MTases_sf"/>
</dbReference>